<dbReference type="InterPro" id="IPR014114">
    <property type="entry name" value="TraW"/>
</dbReference>
<feature type="signal peptide" evidence="1">
    <location>
        <begin position="1"/>
        <end position="25"/>
    </location>
</feature>
<keyword evidence="3" id="KW-1185">Reference proteome</keyword>
<dbReference type="STRING" id="56193.YP76_18415"/>
<dbReference type="NCBIfam" id="TIGR02743">
    <property type="entry name" value="TraW"/>
    <property type="match status" value="1"/>
</dbReference>
<evidence type="ECO:0000313" key="2">
    <source>
        <dbReference type="EMBL" id="KKW90567.1"/>
    </source>
</evidence>
<dbReference type="RefSeq" id="WP_046765069.1">
    <property type="nucleotide sequence ID" value="NZ_LBIC01000009.1"/>
</dbReference>
<evidence type="ECO:0000313" key="3">
    <source>
        <dbReference type="Proteomes" id="UP000033874"/>
    </source>
</evidence>
<reference evidence="2 3" key="1">
    <citation type="submission" date="2015-04" db="EMBL/GenBank/DDBJ databases">
        <title>Genome sequence of aromatic hydrocarbons-degrading Sphingobium chungbukense DJ77.</title>
        <authorList>
            <person name="Kim Y.-C."/>
            <person name="Chae J.-C."/>
        </authorList>
    </citation>
    <scope>NUCLEOTIDE SEQUENCE [LARGE SCALE GENOMIC DNA]</scope>
    <source>
        <strain evidence="2 3">DJ77</strain>
    </source>
</reference>
<name>A0A0M3AKE3_9SPHN</name>
<sequence length="218" mass="24221">MRRLVPTTLLALATLAVSLGLPPMAGEAKDYGQAGHVFPVIEPDLLTMIETRLRRAEASGELARMEAAFARRVERKVRQPDPVAGITRAERSRNWDYDPSIVLERDIRDHGGRLIAAAGQKINPLDFVRPRQELVFVHGDDPAQMAWALSRYGEAQAKIILVSGSPIEEMTRRQRRFYFDQAGRLTSRFGIRHTPAVVKTAGKVMRVSEVVLKQGGAG</sequence>
<dbReference type="EMBL" id="LBIC01000009">
    <property type="protein sequence ID" value="KKW90567.1"/>
    <property type="molecule type" value="Genomic_DNA"/>
</dbReference>
<comment type="caution">
    <text evidence="2">The sequence shown here is derived from an EMBL/GenBank/DDBJ whole genome shotgun (WGS) entry which is preliminary data.</text>
</comment>
<dbReference type="Proteomes" id="UP000033874">
    <property type="component" value="Unassembled WGS sequence"/>
</dbReference>
<dbReference type="PATRIC" id="fig|56193.3.peg.3861"/>
<protein>
    <submittedName>
        <fullName evidence="2">Conjugal transfer protein TraW</fullName>
    </submittedName>
</protein>
<feature type="chain" id="PRO_5005650491" evidence="1">
    <location>
        <begin position="26"/>
        <end position="218"/>
    </location>
</feature>
<accession>A0A0M3AKE3</accession>
<dbReference type="AlphaFoldDB" id="A0A0M3AKE3"/>
<proteinExistence type="predicted"/>
<gene>
    <name evidence="2" type="ORF">YP76_18415</name>
</gene>
<keyword evidence="1" id="KW-0732">Signal</keyword>
<organism evidence="2 3">
    <name type="scientific">Sphingobium chungbukense</name>
    <dbReference type="NCBI Taxonomy" id="56193"/>
    <lineage>
        <taxon>Bacteria</taxon>
        <taxon>Pseudomonadati</taxon>
        <taxon>Pseudomonadota</taxon>
        <taxon>Alphaproteobacteria</taxon>
        <taxon>Sphingomonadales</taxon>
        <taxon>Sphingomonadaceae</taxon>
        <taxon>Sphingobium</taxon>
    </lineage>
</organism>
<evidence type="ECO:0000256" key="1">
    <source>
        <dbReference type="SAM" id="SignalP"/>
    </source>
</evidence>